<evidence type="ECO:0000313" key="5">
    <source>
        <dbReference type="Proteomes" id="UP000469559"/>
    </source>
</evidence>
<dbReference type="PANTHER" id="PTHR42034:SF1">
    <property type="entry name" value="CONDENSATION DOMAIN-CONTAINING PROTEIN"/>
    <property type="match status" value="1"/>
</dbReference>
<feature type="region of interest" description="Disordered" evidence="3">
    <location>
        <begin position="406"/>
        <end position="426"/>
    </location>
</feature>
<evidence type="ECO:0000256" key="3">
    <source>
        <dbReference type="SAM" id="MobiDB-lite"/>
    </source>
</evidence>
<proteinExistence type="inferred from homology"/>
<keyword evidence="2" id="KW-0808">Transferase</keyword>
<keyword evidence="5" id="KW-1185">Reference proteome</keyword>
<dbReference type="Gene3D" id="3.30.559.30">
    <property type="entry name" value="Nonribosomal peptide synthetase, condensation domain"/>
    <property type="match status" value="1"/>
</dbReference>
<evidence type="ECO:0000256" key="1">
    <source>
        <dbReference type="ARBA" id="ARBA00006439"/>
    </source>
</evidence>
<dbReference type="EMBL" id="QGMF01000129">
    <property type="protein sequence ID" value="TVY19064.1"/>
    <property type="molecule type" value="Genomic_DNA"/>
</dbReference>
<dbReference type="GO" id="GO:0016407">
    <property type="term" value="F:acetyltransferase activity"/>
    <property type="evidence" value="ECO:0007669"/>
    <property type="project" value="InterPro"/>
</dbReference>
<organism evidence="4 5">
    <name type="scientific">Lachnellula arida</name>
    <dbReference type="NCBI Taxonomy" id="1316785"/>
    <lineage>
        <taxon>Eukaryota</taxon>
        <taxon>Fungi</taxon>
        <taxon>Dikarya</taxon>
        <taxon>Ascomycota</taxon>
        <taxon>Pezizomycotina</taxon>
        <taxon>Leotiomycetes</taxon>
        <taxon>Helotiales</taxon>
        <taxon>Lachnaceae</taxon>
        <taxon>Lachnellula</taxon>
    </lineage>
</organism>
<dbReference type="AlphaFoldDB" id="A0A8T9BG63"/>
<sequence>MSFPLDPSSYQWSQQSPFLWRRRALASESMWIPRPKELHEMFIRGTISLEPSLPSSTLKSAVRNAWRKLRFEFPELVAKGQYQDGKPFMQCQIPKDEDEINEWIYRTAFFDQGLNDLGFEGQRENHFLRKQAFDLETASLLLYLELDTDEDSVSRFHLMLNMDHEATDGIGTRILFGKYLSLLAKVLSGSPGVGQGEIEWAESSRNLSPPWISIMDEEQVTSGPEYDEMAQMNKTLLLENMAQNPGLPLLTPPSPPSQQTHFITLSTTQTTTLLASIKTISPAANITSLAHAALVLAVLRSTPPPLPPTFSSSCWLNGRSYLRPTTQIPQPVKEYIQCCMSFAPIIFPDLSSLLPAKDASKNEIKHKLKKACLVATSEYTKIRERKSILPEIVVLLEAIGEAMSTAKMQNPTTPAQRPTTAAPLESSERTTLAADRQMQLLLSDGKAEQYIAHSYPHPSSSPPLFTVEEVNFAANADTELIVRMSSWRNRTTISGEWNTRDYERAYIDRFLAEVVGTMLAIVD</sequence>
<dbReference type="PANTHER" id="PTHR42034">
    <property type="entry name" value="CHROMOSOME 7, WHOLE GENOME SHOTGUN SEQUENCE-RELATED"/>
    <property type="match status" value="1"/>
</dbReference>
<evidence type="ECO:0000313" key="4">
    <source>
        <dbReference type="EMBL" id="TVY19064.1"/>
    </source>
</evidence>
<dbReference type="InterPro" id="IPR009992">
    <property type="entry name" value="Tri3/Sat12/Sat16/Mac1"/>
</dbReference>
<reference evidence="4 5" key="1">
    <citation type="submission" date="2018-05" db="EMBL/GenBank/DDBJ databases">
        <title>Whole genome sequencing for identification of molecular markers to develop diagnostic detection tools for the regulated plant pathogen Lachnellula willkommii.</title>
        <authorList>
            <person name="Giroux E."/>
            <person name="Bilodeau G."/>
        </authorList>
    </citation>
    <scope>NUCLEOTIDE SEQUENCE [LARGE SCALE GENOMIC DNA]</scope>
    <source>
        <strain evidence="4 5">CBS 203.66</strain>
    </source>
</reference>
<comment type="similarity">
    <text evidence="1">Belongs to the trichothecene O-acetyltransferase family.</text>
</comment>
<dbReference type="GO" id="GO:0043386">
    <property type="term" value="P:mycotoxin biosynthetic process"/>
    <property type="evidence" value="ECO:0007669"/>
    <property type="project" value="InterPro"/>
</dbReference>
<dbReference type="Pfam" id="PF07428">
    <property type="entry name" value="Tri3"/>
    <property type="match status" value="1"/>
</dbReference>
<evidence type="ECO:0000256" key="2">
    <source>
        <dbReference type="ARBA" id="ARBA00022679"/>
    </source>
</evidence>
<dbReference type="Proteomes" id="UP000469559">
    <property type="component" value="Unassembled WGS sequence"/>
</dbReference>
<protein>
    <submittedName>
        <fullName evidence="4">Trichothecene 15-O-acetyltransferase TRI3</fullName>
    </submittedName>
</protein>
<gene>
    <name evidence="4" type="primary">TRI3</name>
    <name evidence="4" type="ORF">LARI1_G002033</name>
</gene>
<accession>A0A8T9BG63</accession>
<comment type="caution">
    <text evidence="4">The sequence shown here is derived from an EMBL/GenBank/DDBJ whole genome shotgun (WGS) entry which is preliminary data.</text>
</comment>
<name>A0A8T9BG63_9HELO</name>
<feature type="compositionally biased region" description="Low complexity" evidence="3">
    <location>
        <begin position="411"/>
        <end position="423"/>
    </location>
</feature>
<dbReference type="OrthoDB" id="2548233at2759"/>
<dbReference type="InterPro" id="IPR023213">
    <property type="entry name" value="CAT-like_dom_sf"/>
</dbReference>
<dbReference type="Gene3D" id="3.30.559.10">
    <property type="entry name" value="Chloramphenicol acetyltransferase-like domain"/>
    <property type="match status" value="1"/>
</dbReference>